<dbReference type="EMBL" id="JAVRRD010000023">
    <property type="protein sequence ID" value="KAK5047871.1"/>
    <property type="molecule type" value="Genomic_DNA"/>
</dbReference>
<dbReference type="AlphaFoldDB" id="A0AAV9N1F4"/>
<keyword evidence="3 6" id="KW-1133">Transmembrane helix</keyword>
<comment type="caution">
    <text evidence="7">The sequence shown here is derived from an EMBL/GenBank/DDBJ whole genome shotgun (WGS) entry which is preliminary data.</text>
</comment>
<proteinExistence type="predicted"/>
<feature type="transmembrane region" description="Helical" evidence="6">
    <location>
        <begin position="12"/>
        <end position="32"/>
    </location>
</feature>
<dbReference type="Proteomes" id="UP001358417">
    <property type="component" value="Unassembled WGS sequence"/>
</dbReference>
<dbReference type="InterPro" id="IPR035952">
    <property type="entry name" value="Rhomboid-like_sf"/>
</dbReference>
<evidence type="ECO:0000256" key="2">
    <source>
        <dbReference type="ARBA" id="ARBA00022692"/>
    </source>
</evidence>
<reference evidence="7 8" key="1">
    <citation type="submission" date="2023-08" db="EMBL/GenBank/DDBJ databases">
        <title>Black Yeasts Isolated from many extreme environments.</title>
        <authorList>
            <person name="Coleine C."/>
            <person name="Stajich J.E."/>
            <person name="Selbmann L."/>
        </authorList>
    </citation>
    <scope>NUCLEOTIDE SEQUENCE [LARGE SCALE GENOMIC DNA]</scope>
    <source>
        <strain evidence="7 8">CCFEE 5792</strain>
    </source>
</reference>
<keyword evidence="4 6" id="KW-0472">Membrane</keyword>
<organism evidence="7 8">
    <name type="scientific">Exophiala bonariae</name>
    <dbReference type="NCBI Taxonomy" id="1690606"/>
    <lineage>
        <taxon>Eukaryota</taxon>
        <taxon>Fungi</taxon>
        <taxon>Dikarya</taxon>
        <taxon>Ascomycota</taxon>
        <taxon>Pezizomycotina</taxon>
        <taxon>Eurotiomycetes</taxon>
        <taxon>Chaetothyriomycetidae</taxon>
        <taxon>Chaetothyriales</taxon>
        <taxon>Herpotrichiellaceae</taxon>
        <taxon>Exophiala</taxon>
    </lineage>
</organism>
<evidence type="ECO:0000313" key="7">
    <source>
        <dbReference type="EMBL" id="KAK5047871.1"/>
    </source>
</evidence>
<dbReference type="RefSeq" id="XP_064703377.1">
    <property type="nucleotide sequence ID" value="XM_064849622.1"/>
</dbReference>
<dbReference type="GO" id="GO:0016020">
    <property type="term" value="C:membrane"/>
    <property type="evidence" value="ECO:0007669"/>
    <property type="project" value="UniProtKB-SubCell"/>
</dbReference>
<dbReference type="GeneID" id="89974232"/>
<evidence type="ECO:0000256" key="4">
    <source>
        <dbReference type="ARBA" id="ARBA00023136"/>
    </source>
</evidence>
<comment type="subcellular location">
    <subcellularLocation>
        <location evidence="1">Membrane</location>
        <topology evidence="1">Multi-pass membrane protein</topology>
    </subcellularLocation>
</comment>
<feature type="region of interest" description="Disordered" evidence="5">
    <location>
        <begin position="155"/>
        <end position="181"/>
    </location>
</feature>
<keyword evidence="8" id="KW-1185">Reference proteome</keyword>
<evidence type="ECO:0000256" key="1">
    <source>
        <dbReference type="ARBA" id="ARBA00004141"/>
    </source>
</evidence>
<gene>
    <name evidence="7" type="ORF">LTR84_006059</name>
</gene>
<evidence type="ECO:0000256" key="5">
    <source>
        <dbReference type="SAM" id="MobiDB-lite"/>
    </source>
</evidence>
<evidence type="ECO:0008006" key="9">
    <source>
        <dbReference type="Google" id="ProtNLM"/>
    </source>
</evidence>
<feature type="transmembrane region" description="Helical" evidence="6">
    <location>
        <begin position="88"/>
        <end position="110"/>
    </location>
</feature>
<sequence length="313" mass="33915">MVTTSGFSHAPVTRFVILLSISTSILSSILDLKHYLPIRPTPHLWPYVQFSRILTFQTAYTSSTELLFSTALLYQFRVLERLWGSRKYASFLFVCFWLNVLILPTLVTVLKLGSLGIYNYLPSGLTAVVYACLSAWADEVPQLYRYKIITAASPGPGGRGGRDAVANDEGEDSGASSSHLGAAAGGRARQLSGIVLSDKSTTYLIAAQVALSQFPYQLLPAAVGWTIGTAWMGELLPGGLGRWRVPNWVVGETSNSKERGQFEGLRRRLEEEGSSADGMRNVSDSVGAAAATTSQGNSRRRFGGQILGYFTGS</sequence>
<evidence type="ECO:0000313" key="8">
    <source>
        <dbReference type="Proteomes" id="UP001358417"/>
    </source>
</evidence>
<feature type="transmembrane region" description="Helical" evidence="6">
    <location>
        <begin position="117"/>
        <end position="137"/>
    </location>
</feature>
<accession>A0AAV9N1F4</accession>
<dbReference type="SUPFAM" id="SSF144091">
    <property type="entry name" value="Rhomboid-like"/>
    <property type="match status" value="1"/>
</dbReference>
<evidence type="ECO:0000256" key="6">
    <source>
        <dbReference type="SAM" id="Phobius"/>
    </source>
</evidence>
<keyword evidence="2 6" id="KW-0812">Transmembrane</keyword>
<name>A0AAV9N1F4_9EURO</name>
<evidence type="ECO:0000256" key="3">
    <source>
        <dbReference type="ARBA" id="ARBA00022989"/>
    </source>
</evidence>
<protein>
    <recommendedName>
        <fullName evidence="9">Peptidase S54 rhomboid domain-containing protein</fullName>
    </recommendedName>
</protein>